<name>A0ABT7VWG5_9GAMM</name>
<comment type="caution">
    <text evidence="1">The sequence shown here is derived from an EMBL/GenBank/DDBJ whole genome shotgun (WGS) entry which is preliminary data.</text>
</comment>
<dbReference type="EMBL" id="JAUCGM010000957">
    <property type="protein sequence ID" value="MDM8563909.1"/>
    <property type="molecule type" value="Genomic_DNA"/>
</dbReference>
<evidence type="ECO:0000313" key="1">
    <source>
        <dbReference type="EMBL" id="MDM8563909.1"/>
    </source>
</evidence>
<proteinExistence type="predicted"/>
<protein>
    <submittedName>
        <fullName evidence="1">Uncharacterized protein</fullName>
    </submittedName>
</protein>
<sequence length="120" mass="14313">MNRGFRSAIVVVDRLPITKKTLWLRILGKWQTQEQAIDEVTALPRGNVLRNLMLELLSTWHINIKTRKGLTKDDKELLMNLSRAYLKWREETLFTARLTTRPFRRTTLSCRKYAQITLWR</sequence>
<dbReference type="Proteomes" id="UP001171945">
    <property type="component" value="Unassembled WGS sequence"/>
</dbReference>
<keyword evidence="2" id="KW-1185">Reference proteome</keyword>
<accession>A0ABT7VWG5</accession>
<organism evidence="1 2">
    <name type="scientific">Candidatus Marithioploca araucensis</name>
    <dbReference type="NCBI Taxonomy" id="70273"/>
    <lineage>
        <taxon>Bacteria</taxon>
        <taxon>Pseudomonadati</taxon>
        <taxon>Pseudomonadota</taxon>
        <taxon>Gammaproteobacteria</taxon>
        <taxon>Thiotrichales</taxon>
        <taxon>Thiotrichaceae</taxon>
        <taxon>Candidatus Marithioploca</taxon>
    </lineage>
</organism>
<evidence type="ECO:0000313" key="2">
    <source>
        <dbReference type="Proteomes" id="UP001171945"/>
    </source>
</evidence>
<reference evidence="1" key="1">
    <citation type="submission" date="2023-06" db="EMBL/GenBank/DDBJ databases">
        <title>Uncultivated large filamentous bacteria from sulfidic sediments reveal new species and different genomic features in energy metabolism and defense.</title>
        <authorList>
            <person name="Fonseca A."/>
        </authorList>
    </citation>
    <scope>NUCLEOTIDE SEQUENCE</scope>
    <source>
        <strain evidence="1">HSG4</strain>
    </source>
</reference>
<gene>
    <name evidence="1" type="ORF">QUF54_11200</name>
</gene>